<gene>
    <name evidence="1" type="ordered locus">KSE_67890</name>
</gene>
<dbReference type="KEGG" id="ksk:KSE_67890"/>
<protein>
    <recommendedName>
        <fullName evidence="3">AAA+ ATPase domain-containing protein</fullName>
    </recommendedName>
</protein>
<dbReference type="STRING" id="452652.KSE_67890"/>
<dbReference type="EMBL" id="AP010968">
    <property type="protein sequence ID" value="BAJ32547.1"/>
    <property type="molecule type" value="Genomic_DNA"/>
</dbReference>
<organism evidence="1 2">
    <name type="scientific">Kitasatospora setae (strain ATCC 33774 / DSM 43861 / JCM 3304 / KCC A-0304 / NBRC 14216 / KM-6054)</name>
    <name type="common">Streptomyces setae</name>
    <dbReference type="NCBI Taxonomy" id="452652"/>
    <lineage>
        <taxon>Bacteria</taxon>
        <taxon>Bacillati</taxon>
        <taxon>Actinomycetota</taxon>
        <taxon>Actinomycetes</taxon>
        <taxon>Kitasatosporales</taxon>
        <taxon>Streptomycetaceae</taxon>
        <taxon>Kitasatospora</taxon>
    </lineage>
</organism>
<evidence type="ECO:0000313" key="1">
    <source>
        <dbReference type="EMBL" id="BAJ32547.1"/>
    </source>
</evidence>
<evidence type="ECO:0000313" key="2">
    <source>
        <dbReference type="Proteomes" id="UP000007076"/>
    </source>
</evidence>
<dbReference type="InterPro" id="IPR027417">
    <property type="entry name" value="P-loop_NTPase"/>
</dbReference>
<reference evidence="1 2" key="1">
    <citation type="journal article" date="2010" name="DNA Res.">
        <title>Genome sequence of Kitasatospora setae NBRC 14216T: an evolutionary snapshot of the family Streptomycetaceae.</title>
        <authorList>
            <person name="Ichikawa N."/>
            <person name="Oguchi A."/>
            <person name="Ikeda H."/>
            <person name="Ishikawa J."/>
            <person name="Kitani S."/>
            <person name="Watanabe Y."/>
            <person name="Nakamura S."/>
            <person name="Katano Y."/>
            <person name="Kishi E."/>
            <person name="Sasagawa M."/>
            <person name="Ankai A."/>
            <person name="Fukui S."/>
            <person name="Hashimoto Y."/>
            <person name="Kamata S."/>
            <person name="Otoguro M."/>
            <person name="Tanikawa S."/>
            <person name="Nihira T."/>
            <person name="Horinouchi S."/>
            <person name="Ohnishi Y."/>
            <person name="Hayakawa M."/>
            <person name="Kuzuyama T."/>
            <person name="Arisawa A."/>
            <person name="Nomoto F."/>
            <person name="Miura H."/>
            <person name="Takahashi Y."/>
            <person name="Fujita N."/>
        </authorList>
    </citation>
    <scope>NUCLEOTIDE SEQUENCE [LARGE SCALE GENOMIC DNA]</scope>
    <source>
        <strain evidence="2">ATCC 33774 / DSM 43861 / JCM 3304 / KCC A-0304 / NBRC 14216 / KM-6054</strain>
    </source>
</reference>
<name>E4N313_KITSK</name>
<dbReference type="AlphaFoldDB" id="E4N313"/>
<dbReference type="PATRIC" id="fig|452652.3.peg.6812"/>
<accession>E4N313</accession>
<dbReference type="SUPFAM" id="SSF52540">
    <property type="entry name" value="P-loop containing nucleoside triphosphate hydrolases"/>
    <property type="match status" value="1"/>
</dbReference>
<keyword evidence="2" id="KW-1185">Reference proteome</keyword>
<sequence>MGRTSPARTGRQRRYVGRMMTVLVNGLPGAGKSTLARALAAELGLPLFGKDAVKETLADRLAPLCPADRWEWSRLLGAAAGETLWTLLRDARGAAVLEAPWLGDPLRRIVRAELDSAGVGVPQEVWCDVPVALARRRFEERVPHRHPVHPERPGEPDPRWDAWALTAGPLVLGPVHRVDTTGPVDVPALAAALRAAVRAAAAHPGDTDETREVSFRSQ</sequence>
<dbReference type="HOGENOM" id="CLU_106286_1_0_11"/>
<dbReference type="Pfam" id="PF13671">
    <property type="entry name" value="AAA_33"/>
    <property type="match status" value="1"/>
</dbReference>
<dbReference type="Gene3D" id="3.40.50.300">
    <property type="entry name" value="P-loop containing nucleotide triphosphate hydrolases"/>
    <property type="match status" value="1"/>
</dbReference>
<dbReference type="eggNOG" id="COG0645">
    <property type="taxonomic scope" value="Bacteria"/>
</dbReference>
<evidence type="ECO:0008006" key="3">
    <source>
        <dbReference type="Google" id="ProtNLM"/>
    </source>
</evidence>
<proteinExistence type="predicted"/>
<dbReference type="Proteomes" id="UP000007076">
    <property type="component" value="Chromosome"/>
</dbReference>